<feature type="compositionally biased region" description="Basic and acidic residues" evidence="5">
    <location>
        <begin position="308"/>
        <end position="323"/>
    </location>
</feature>
<dbReference type="InterPro" id="IPR014876">
    <property type="entry name" value="DEK_C"/>
</dbReference>
<organism evidence="7 8">
    <name type="scientific">Larinioides sclopetarius</name>
    <dbReference type="NCBI Taxonomy" id="280406"/>
    <lineage>
        <taxon>Eukaryota</taxon>
        <taxon>Metazoa</taxon>
        <taxon>Ecdysozoa</taxon>
        <taxon>Arthropoda</taxon>
        <taxon>Chelicerata</taxon>
        <taxon>Arachnida</taxon>
        <taxon>Araneae</taxon>
        <taxon>Araneomorphae</taxon>
        <taxon>Entelegynae</taxon>
        <taxon>Araneoidea</taxon>
        <taxon>Araneidae</taxon>
        <taxon>Larinioides</taxon>
    </lineage>
</organism>
<dbReference type="Pfam" id="PF08766">
    <property type="entry name" value="DEK_C"/>
    <property type="match status" value="1"/>
</dbReference>
<comment type="subcellular location">
    <subcellularLocation>
        <location evidence="1">Nucleus</location>
    </subcellularLocation>
</comment>
<feature type="compositionally biased region" description="Acidic residues" evidence="5">
    <location>
        <begin position="59"/>
        <end position="70"/>
    </location>
</feature>
<evidence type="ECO:0000256" key="5">
    <source>
        <dbReference type="SAM" id="MobiDB-lite"/>
    </source>
</evidence>
<dbReference type="GO" id="GO:0042393">
    <property type="term" value="F:histone binding"/>
    <property type="evidence" value="ECO:0007669"/>
    <property type="project" value="TreeGrafter"/>
</dbReference>
<dbReference type="InterPro" id="IPR044198">
    <property type="entry name" value="DEK"/>
</dbReference>
<feature type="domain" description="DEK-C" evidence="6">
    <location>
        <begin position="353"/>
        <end position="409"/>
    </location>
</feature>
<dbReference type="EMBL" id="CAXIEN010000464">
    <property type="protein sequence ID" value="CAL1298534.1"/>
    <property type="molecule type" value="Genomic_DNA"/>
</dbReference>
<feature type="compositionally biased region" description="Basic residues" evidence="5">
    <location>
        <begin position="291"/>
        <end position="302"/>
    </location>
</feature>
<feature type="compositionally biased region" description="Basic residues" evidence="5">
    <location>
        <begin position="216"/>
        <end position="242"/>
    </location>
</feature>
<protein>
    <recommendedName>
        <fullName evidence="6">DEK-C domain-containing protein</fullName>
    </recommendedName>
</protein>
<keyword evidence="3" id="KW-0238">DNA-binding</keyword>
<evidence type="ECO:0000313" key="7">
    <source>
        <dbReference type="EMBL" id="CAL1298534.1"/>
    </source>
</evidence>
<dbReference type="SMART" id="SM00513">
    <property type="entry name" value="SAP"/>
    <property type="match status" value="1"/>
</dbReference>
<name>A0AAV2BSV5_9ARAC</name>
<reference evidence="7 8" key="1">
    <citation type="submission" date="2024-04" db="EMBL/GenBank/DDBJ databases">
        <authorList>
            <person name="Rising A."/>
            <person name="Reimegard J."/>
            <person name="Sonavane S."/>
            <person name="Akerstrom W."/>
            <person name="Nylinder S."/>
            <person name="Hedman E."/>
            <person name="Kallberg Y."/>
        </authorList>
    </citation>
    <scope>NUCLEOTIDE SEQUENCE [LARGE SCALE GENOMIC DNA]</scope>
</reference>
<evidence type="ECO:0000256" key="4">
    <source>
        <dbReference type="ARBA" id="ARBA00023242"/>
    </source>
</evidence>
<dbReference type="Proteomes" id="UP001497382">
    <property type="component" value="Unassembled WGS sequence"/>
</dbReference>
<evidence type="ECO:0000313" key="8">
    <source>
        <dbReference type="Proteomes" id="UP001497382"/>
    </source>
</evidence>
<dbReference type="GO" id="GO:0003677">
    <property type="term" value="F:DNA binding"/>
    <property type="evidence" value="ECO:0007669"/>
    <property type="project" value="UniProtKB-KW"/>
</dbReference>
<evidence type="ECO:0000256" key="3">
    <source>
        <dbReference type="ARBA" id="ARBA00023125"/>
    </source>
</evidence>
<dbReference type="PANTHER" id="PTHR13468">
    <property type="entry name" value="DEK PROTEIN"/>
    <property type="match status" value="1"/>
</dbReference>
<feature type="region of interest" description="Disordered" evidence="5">
    <location>
        <begin position="211"/>
        <end position="358"/>
    </location>
</feature>
<dbReference type="SUPFAM" id="SSF109715">
    <property type="entry name" value="DEK C-terminal domain"/>
    <property type="match status" value="1"/>
</dbReference>
<dbReference type="PROSITE" id="PS51998">
    <property type="entry name" value="DEK_C"/>
    <property type="match status" value="1"/>
</dbReference>
<feature type="region of interest" description="Disordered" evidence="5">
    <location>
        <begin position="1"/>
        <end position="77"/>
    </location>
</feature>
<keyword evidence="4" id="KW-0539">Nucleus</keyword>
<keyword evidence="2" id="KW-0156">Chromatin regulator</keyword>
<dbReference type="GO" id="GO:2000779">
    <property type="term" value="P:regulation of double-strand break repair"/>
    <property type="evidence" value="ECO:0007669"/>
    <property type="project" value="TreeGrafter"/>
</dbReference>
<gene>
    <name evidence="7" type="ORF">LARSCL_LOCUS20883</name>
</gene>
<evidence type="ECO:0000259" key="6">
    <source>
        <dbReference type="PROSITE" id="PS51998"/>
    </source>
</evidence>
<dbReference type="AlphaFoldDB" id="A0AAV2BSV5"/>
<dbReference type="PANTHER" id="PTHR13468:SF1">
    <property type="entry name" value="PROTEIN DEK"/>
    <property type="match status" value="1"/>
</dbReference>
<dbReference type="GO" id="GO:0005634">
    <property type="term" value="C:nucleus"/>
    <property type="evidence" value="ECO:0007669"/>
    <property type="project" value="UniProtKB-SubCell"/>
</dbReference>
<accession>A0AAV2BSV5</accession>
<dbReference type="GO" id="GO:0006325">
    <property type="term" value="P:chromatin organization"/>
    <property type="evidence" value="ECO:0007669"/>
    <property type="project" value="UniProtKB-KW"/>
</dbReference>
<sequence length="409" mass="46271">MSETKEESNSTSSDVKQEENSPKAEETKNLDESSKDSEKDSVKDDSVKEESGKDKSEKEESDEDEEEEMGLLDRPVEVTGCRARKQVERLEVSFSAPKEKQEFQEGKGQKLVDCPRIEFQIQKSAIEDLKPLHRILFGRVGAASQIKKNIRKFSGFSFVKNSLEFDRKKAITEKLTNPVLKRMCEVLDLERSGTKEDIVMRILDFLLEPKDSGKKVPTKKRGGKEKKKSSEKKPKNNKKQKSKKEVVSDENDSANESGSEASEKEANDDDDDDEDEDEDNNDNESDYDTKKKSKTTKGKKTPAKTTAKKSEKKEKVKKEEKKTPAKGSKRKRDEDEDESGSSSDEPAAKKNKMPSDEEIKKLVKRILDAADLQEITMKKVIKQVADAYPDCDLSHKKAFIKTTIKSVIS</sequence>
<dbReference type="Gene3D" id="1.10.10.60">
    <property type="entry name" value="Homeodomain-like"/>
    <property type="match status" value="1"/>
</dbReference>
<evidence type="ECO:0000256" key="1">
    <source>
        <dbReference type="ARBA" id="ARBA00004123"/>
    </source>
</evidence>
<feature type="compositionally biased region" description="Acidic residues" evidence="5">
    <location>
        <begin position="266"/>
        <end position="286"/>
    </location>
</feature>
<comment type="caution">
    <text evidence="7">The sequence shown here is derived from an EMBL/GenBank/DDBJ whole genome shotgun (WGS) entry which is preliminary data.</text>
</comment>
<evidence type="ECO:0000256" key="2">
    <source>
        <dbReference type="ARBA" id="ARBA00022853"/>
    </source>
</evidence>
<keyword evidence="8" id="KW-1185">Reference proteome</keyword>
<dbReference type="InterPro" id="IPR003034">
    <property type="entry name" value="SAP_dom"/>
</dbReference>
<proteinExistence type="predicted"/>
<feature type="compositionally biased region" description="Basic and acidic residues" evidence="5">
    <location>
        <begin position="15"/>
        <end position="58"/>
    </location>
</feature>